<dbReference type="Proteomes" id="UP000007266">
    <property type="component" value="Unassembled WGS sequence"/>
</dbReference>
<reference evidence="1 2" key="1">
    <citation type="journal article" date="2008" name="Nature">
        <title>The genome of the model beetle and pest Tribolium castaneum.</title>
        <authorList>
            <consortium name="Tribolium Genome Sequencing Consortium"/>
            <person name="Richards S."/>
            <person name="Gibbs R.A."/>
            <person name="Weinstock G.M."/>
            <person name="Brown S.J."/>
            <person name="Denell R."/>
            <person name="Beeman R.W."/>
            <person name="Gibbs R."/>
            <person name="Beeman R.W."/>
            <person name="Brown S.J."/>
            <person name="Bucher G."/>
            <person name="Friedrich M."/>
            <person name="Grimmelikhuijzen C.J."/>
            <person name="Klingler M."/>
            <person name="Lorenzen M."/>
            <person name="Richards S."/>
            <person name="Roth S."/>
            <person name="Schroder R."/>
            <person name="Tautz D."/>
            <person name="Zdobnov E.M."/>
            <person name="Muzny D."/>
            <person name="Gibbs R.A."/>
            <person name="Weinstock G.M."/>
            <person name="Attaway T."/>
            <person name="Bell S."/>
            <person name="Buhay C.J."/>
            <person name="Chandrabose M.N."/>
            <person name="Chavez D."/>
            <person name="Clerk-Blankenburg K.P."/>
            <person name="Cree A."/>
            <person name="Dao M."/>
            <person name="Davis C."/>
            <person name="Chacko J."/>
            <person name="Dinh H."/>
            <person name="Dugan-Rocha S."/>
            <person name="Fowler G."/>
            <person name="Garner T.T."/>
            <person name="Garnes J."/>
            <person name="Gnirke A."/>
            <person name="Hawes A."/>
            <person name="Hernandez J."/>
            <person name="Hines S."/>
            <person name="Holder M."/>
            <person name="Hume J."/>
            <person name="Jhangiani S.N."/>
            <person name="Joshi V."/>
            <person name="Khan Z.M."/>
            <person name="Jackson L."/>
            <person name="Kovar C."/>
            <person name="Kowis A."/>
            <person name="Lee S."/>
            <person name="Lewis L.R."/>
            <person name="Margolis J."/>
            <person name="Morgan M."/>
            <person name="Nazareth L.V."/>
            <person name="Nguyen N."/>
            <person name="Okwuonu G."/>
            <person name="Parker D."/>
            <person name="Richards S."/>
            <person name="Ruiz S.J."/>
            <person name="Santibanez J."/>
            <person name="Savard J."/>
            <person name="Scherer S.E."/>
            <person name="Schneider B."/>
            <person name="Sodergren E."/>
            <person name="Tautz D."/>
            <person name="Vattahil S."/>
            <person name="Villasana D."/>
            <person name="White C.S."/>
            <person name="Wright R."/>
            <person name="Park Y."/>
            <person name="Beeman R.W."/>
            <person name="Lord J."/>
            <person name="Oppert B."/>
            <person name="Lorenzen M."/>
            <person name="Brown S."/>
            <person name="Wang L."/>
            <person name="Savard J."/>
            <person name="Tautz D."/>
            <person name="Richards S."/>
            <person name="Weinstock G."/>
            <person name="Gibbs R.A."/>
            <person name="Liu Y."/>
            <person name="Worley K."/>
            <person name="Weinstock G."/>
            <person name="Elsik C.G."/>
            <person name="Reese J.T."/>
            <person name="Elhaik E."/>
            <person name="Landan G."/>
            <person name="Graur D."/>
            <person name="Arensburger P."/>
            <person name="Atkinson P."/>
            <person name="Beeman R.W."/>
            <person name="Beidler J."/>
            <person name="Brown S.J."/>
            <person name="Demuth J.P."/>
            <person name="Drury D.W."/>
            <person name="Du Y.Z."/>
            <person name="Fujiwara H."/>
            <person name="Lorenzen M."/>
            <person name="Maselli V."/>
            <person name="Osanai M."/>
            <person name="Park Y."/>
            <person name="Robertson H.M."/>
            <person name="Tu Z."/>
            <person name="Wang J.J."/>
            <person name="Wang S."/>
            <person name="Richards S."/>
            <person name="Song H."/>
            <person name="Zhang L."/>
            <person name="Sodergren E."/>
            <person name="Werner D."/>
            <person name="Stanke M."/>
            <person name="Morgenstern B."/>
            <person name="Solovyev V."/>
            <person name="Kosarev P."/>
            <person name="Brown G."/>
            <person name="Chen H.C."/>
            <person name="Ermolaeva O."/>
            <person name="Hlavina W."/>
            <person name="Kapustin Y."/>
            <person name="Kiryutin B."/>
            <person name="Kitts P."/>
            <person name="Maglott D."/>
            <person name="Pruitt K."/>
            <person name="Sapojnikov V."/>
            <person name="Souvorov A."/>
            <person name="Mackey A.J."/>
            <person name="Waterhouse R.M."/>
            <person name="Wyder S."/>
            <person name="Zdobnov E.M."/>
            <person name="Zdobnov E.M."/>
            <person name="Wyder S."/>
            <person name="Kriventseva E.V."/>
            <person name="Kadowaki T."/>
            <person name="Bork P."/>
            <person name="Aranda M."/>
            <person name="Bao R."/>
            <person name="Beermann A."/>
            <person name="Berns N."/>
            <person name="Bolognesi R."/>
            <person name="Bonneton F."/>
            <person name="Bopp D."/>
            <person name="Brown S.J."/>
            <person name="Bucher G."/>
            <person name="Butts T."/>
            <person name="Chaumot A."/>
            <person name="Denell R.E."/>
            <person name="Ferrier D.E."/>
            <person name="Friedrich M."/>
            <person name="Gordon C.M."/>
            <person name="Jindra M."/>
            <person name="Klingler M."/>
            <person name="Lan Q."/>
            <person name="Lattorff H.M."/>
            <person name="Laudet V."/>
            <person name="von Levetsow C."/>
            <person name="Liu Z."/>
            <person name="Lutz R."/>
            <person name="Lynch J.A."/>
            <person name="da Fonseca R.N."/>
            <person name="Posnien N."/>
            <person name="Reuter R."/>
            <person name="Roth S."/>
            <person name="Savard J."/>
            <person name="Schinko J.B."/>
            <person name="Schmitt C."/>
            <person name="Schoppmeier M."/>
            <person name="Schroder R."/>
            <person name="Shippy T.D."/>
            <person name="Simonnet F."/>
            <person name="Marques-Souza H."/>
            <person name="Tautz D."/>
            <person name="Tomoyasu Y."/>
            <person name="Trauner J."/>
            <person name="Van der Zee M."/>
            <person name="Vervoort M."/>
            <person name="Wittkopp N."/>
            <person name="Wimmer E.A."/>
            <person name="Yang X."/>
            <person name="Jones A.K."/>
            <person name="Sattelle D.B."/>
            <person name="Ebert P.R."/>
            <person name="Nelson D."/>
            <person name="Scott J.G."/>
            <person name="Beeman R.W."/>
            <person name="Muthukrishnan S."/>
            <person name="Kramer K.J."/>
            <person name="Arakane Y."/>
            <person name="Beeman R.W."/>
            <person name="Zhu Q."/>
            <person name="Hogenkamp D."/>
            <person name="Dixit R."/>
            <person name="Oppert B."/>
            <person name="Jiang H."/>
            <person name="Zou Z."/>
            <person name="Marshall J."/>
            <person name="Elpidina E."/>
            <person name="Vinokurov K."/>
            <person name="Oppert C."/>
            <person name="Zou Z."/>
            <person name="Evans J."/>
            <person name="Lu Z."/>
            <person name="Zhao P."/>
            <person name="Sumathipala N."/>
            <person name="Altincicek B."/>
            <person name="Vilcinskas A."/>
            <person name="Williams M."/>
            <person name="Hultmark D."/>
            <person name="Hetru C."/>
            <person name="Jiang H."/>
            <person name="Grimmelikhuijzen C.J."/>
            <person name="Hauser F."/>
            <person name="Cazzamali G."/>
            <person name="Williamson M."/>
            <person name="Park Y."/>
            <person name="Li B."/>
            <person name="Tanaka Y."/>
            <person name="Predel R."/>
            <person name="Neupert S."/>
            <person name="Schachtner J."/>
            <person name="Verleyen P."/>
            <person name="Raible F."/>
            <person name="Bork P."/>
            <person name="Friedrich M."/>
            <person name="Walden K.K."/>
            <person name="Robertson H.M."/>
            <person name="Angeli S."/>
            <person name="Foret S."/>
            <person name="Bucher G."/>
            <person name="Schuetz S."/>
            <person name="Maleszka R."/>
            <person name="Wimmer E.A."/>
            <person name="Beeman R.W."/>
            <person name="Lorenzen M."/>
            <person name="Tomoyasu Y."/>
            <person name="Miller S.C."/>
            <person name="Grossmann D."/>
            <person name="Bucher G."/>
        </authorList>
    </citation>
    <scope>NUCLEOTIDE SEQUENCE [LARGE SCALE GENOMIC DNA]</scope>
    <source>
        <strain evidence="1 2">Georgia GA2</strain>
    </source>
</reference>
<organism evidence="1 2">
    <name type="scientific">Tribolium castaneum</name>
    <name type="common">Red flour beetle</name>
    <dbReference type="NCBI Taxonomy" id="7070"/>
    <lineage>
        <taxon>Eukaryota</taxon>
        <taxon>Metazoa</taxon>
        <taxon>Ecdysozoa</taxon>
        <taxon>Arthropoda</taxon>
        <taxon>Hexapoda</taxon>
        <taxon>Insecta</taxon>
        <taxon>Pterygota</taxon>
        <taxon>Neoptera</taxon>
        <taxon>Endopterygota</taxon>
        <taxon>Coleoptera</taxon>
        <taxon>Polyphaga</taxon>
        <taxon>Cucujiformia</taxon>
        <taxon>Tenebrionidae</taxon>
        <taxon>Tenebrionidae incertae sedis</taxon>
        <taxon>Tribolium</taxon>
    </lineage>
</organism>
<dbReference type="EMBL" id="KQ971905">
    <property type="protein sequence ID" value="EFA12410.1"/>
    <property type="molecule type" value="Genomic_DNA"/>
</dbReference>
<dbReference type="HOGENOM" id="CLU_1629225_0_0_1"/>
<dbReference type="InParanoid" id="D7EIX9"/>
<gene>
    <name evidence="1" type="primary">GLEAN_16412</name>
    <name evidence="1" type="ORF">TcasGA2_TC016412</name>
</gene>
<evidence type="ECO:0000313" key="1">
    <source>
        <dbReference type="EMBL" id="EFA12410.1"/>
    </source>
</evidence>
<keyword evidence="2" id="KW-1185">Reference proteome</keyword>
<name>D7EIX9_TRICA</name>
<sequence>MVELVPVGQVRNQLHYNLPHEKTLARWYSAVNCSAGFTKEAPNLIKIKAKTMFQENGSKLFGFVNMGIPVEGEQKKDQLQNLIVKVSTTLEQKLENRLSDSEDESIEVTNQAHFFNRVENTPNDFQTPNKATKRKISETNYQNVETSNKYQVLHNLENDDTLE</sequence>
<reference evidence="1 2" key="2">
    <citation type="journal article" date="2010" name="Nucleic Acids Res.">
        <title>BeetleBase in 2010: revisions to provide comprehensive genomic information for Tribolium castaneum.</title>
        <authorList>
            <person name="Kim H.S."/>
            <person name="Murphy T."/>
            <person name="Xia J."/>
            <person name="Caragea D."/>
            <person name="Park Y."/>
            <person name="Beeman R.W."/>
            <person name="Lorenzen M.D."/>
            <person name="Butcher S."/>
            <person name="Manak J.R."/>
            <person name="Brown S.J."/>
        </authorList>
    </citation>
    <scope>NUCLEOTIDE SEQUENCE [LARGE SCALE GENOMIC DNA]</scope>
    <source>
        <strain evidence="1 2">Georgia GA2</strain>
    </source>
</reference>
<dbReference type="PhylomeDB" id="D7EIX9"/>
<dbReference type="AlphaFoldDB" id="D7EIX9"/>
<proteinExistence type="predicted"/>
<protein>
    <submittedName>
        <fullName evidence="1">Uncharacterized protein</fullName>
    </submittedName>
</protein>
<accession>D7EIX9</accession>
<evidence type="ECO:0000313" key="2">
    <source>
        <dbReference type="Proteomes" id="UP000007266"/>
    </source>
</evidence>